<dbReference type="EMBL" id="RJSG01000002">
    <property type="protein sequence ID" value="RNL80065.1"/>
    <property type="molecule type" value="Genomic_DNA"/>
</dbReference>
<keyword evidence="1" id="KW-1133">Transmembrane helix</keyword>
<evidence type="ECO:0000313" key="2">
    <source>
        <dbReference type="EMBL" id="RNL80065.1"/>
    </source>
</evidence>
<organism evidence="2 3">
    <name type="scientific">Nocardioides marmorisolisilvae</name>
    <dbReference type="NCBI Taxonomy" id="1542737"/>
    <lineage>
        <taxon>Bacteria</taxon>
        <taxon>Bacillati</taxon>
        <taxon>Actinomycetota</taxon>
        <taxon>Actinomycetes</taxon>
        <taxon>Propionibacteriales</taxon>
        <taxon>Nocardioidaceae</taxon>
        <taxon>Nocardioides</taxon>
    </lineage>
</organism>
<feature type="transmembrane region" description="Helical" evidence="1">
    <location>
        <begin position="58"/>
        <end position="78"/>
    </location>
</feature>
<evidence type="ECO:0000313" key="3">
    <source>
        <dbReference type="Proteomes" id="UP000277094"/>
    </source>
</evidence>
<accession>A0A3N0DWT3</accession>
<sequence length="124" mass="12763">MAAVLVTLEGLFGVGFGIAEAFHTTPARATMGVTTSLFFAVFGAALVGCAWGLSRSAAWARGPVLIAQLLALGLAWNFKDGDTWPASIALAVPAVAVLIAMLRPESLAALDGPGHPDEDADEDR</sequence>
<keyword evidence="1" id="KW-0812">Transmembrane</keyword>
<protein>
    <recommendedName>
        <fullName evidence="4">Integral membrane protein</fullName>
    </recommendedName>
</protein>
<comment type="caution">
    <text evidence="2">The sequence shown here is derived from an EMBL/GenBank/DDBJ whole genome shotgun (WGS) entry which is preliminary data.</text>
</comment>
<dbReference type="AlphaFoldDB" id="A0A3N0DWT3"/>
<evidence type="ECO:0000256" key="1">
    <source>
        <dbReference type="SAM" id="Phobius"/>
    </source>
</evidence>
<gene>
    <name evidence="2" type="ORF">EFL95_14210</name>
</gene>
<keyword evidence="3" id="KW-1185">Reference proteome</keyword>
<feature type="transmembrane region" description="Helical" evidence="1">
    <location>
        <begin position="31"/>
        <end position="51"/>
    </location>
</feature>
<proteinExistence type="predicted"/>
<name>A0A3N0DWT3_9ACTN</name>
<evidence type="ECO:0008006" key="4">
    <source>
        <dbReference type="Google" id="ProtNLM"/>
    </source>
</evidence>
<dbReference type="Proteomes" id="UP000277094">
    <property type="component" value="Unassembled WGS sequence"/>
</dbReference>
<feature type="transmembrane region" description="Helical" evidence="1">
    <location>
        <begin position="84"/>
        <end position="102"/>
    </location>
</feature>
<reference evidence="2 3" key="1">
    <citation type="submission" date="2018-11" db="EMBL/GenBank/DDBJ databases">
        <authorList>
            <person name="Li F."/>
        </authorList>
    </citation>
    <scope>NUCLEOTIDE SEQUENCE [LARGE SCALE GENOMIC DNA]</scope>
    <source>
        <strain evidence="2 3">KIS18-7</strain>
    </source>
</reference>
<keyword evidence="1" id="KW-0472">Membrane</keyword>